<name>A0ABU6KCP4_9BACI</name>
<dbReference type="SUPFAM" id="SSF111283">
    <property type="entry name" value="Putative modulator of DNA gyrase, PmbA/TldD"/>
    <property type="match status" value="1"/>
</dbReference>
<evidence type="ECO:0000313" key="6">
    <source>
        <dbReference type="Proteomes" id="UP001335737"/>
    </source>
</evidence>
<keyword evidence="6" id="KW-1185">Reference proteome</keyword>
<evidence type="ECO:0000259" key="2">
    <source>
        <dbReference type="Pfam" id="PF01523"/>
    </source>
</evidence>
<protein>
    <submittedName>
        <fullName evidence="5">TldD/PmbA family protein</fullName>
    </submittedName>
</protein>
<evidence type="ECO:0000259" key="3">
    <source>
        <dbReference type="Pfam" id="PF19289"/>
    </source>
</evidence>
<feature type="domain" description="Metalloprotease TldD/E central" evidence="4">
    <location>
        <begin position="113"/>
        <end position="215"/>
    </location>
</feature>
<dbReference type="RefSeq" id="WP_327606483.1">
    <property type="nucleotide sequence ID" value="NZ_JARZFX010000002.1"/>
</dbReference>
<dbReference type="Gene3D" id="3.30.2290.10">
    <property type="entry name" value="PmbA/TldD superfamily"/>
    <property type="match status" value="1"/>
</dbReference>
<dbReference type="Proteomes" id="UP001335737">
    <property type="component" value="Unassembled WGS sequence"/>
</dbReference>
<dbReference type="InterPro" id="IPR045569">
    <property type="entry name" value="Metalloprtase-TldD/E_C"/>
</dbReference>
<sequence>MELTTFRNQLFAEGEKLGFTDLELYYEKQESFSCDIFKGEIDGFESSTVNGVSLRGLYDGKMGYAYTEKLDEDSVRFLLDSVKENAALIEDEPEEIYAGDTSYREMDFYSSSLSEVTTVDKIAFMKEVEKKIYAYDSRVVQTDYATLQDATVEKALFNSKGLSLSDRNNILVVIFSVVVKEEEELKSDFHVTRTQDFKSLDPNKIAAEAVEKALSYLGGKTYPNKKYSIIFKNSAAASLLATFVPSLSAEAVQKDQSLLKGKLNEDIASSHVTLTDDPFLSNSIHSGTFDSEGVATKQLTVVENGKLESYFHNLKTAKKDGVASTGHGHKPSYKDTIGISPSNLFIQPGEEAYEDLYEDLEEGIIITNLAGLHSGANVISGDFSLAANGYYVKAGKIVGPTNQMTIAGNFFEILHDIEQVGSDLEFAPMSAVGNIGSPSLKVKRLSIAVD</sequence>
<reference evidence="5 6" key="1">
    <citation type="journal article" date="2024" name="Int. J. Syst. Evol. Microbiol.">
        <title>Virgibacillus tibetensis sp. nov., isolated from salt lake on the Tibetan Plateau of China.</title>
        <authorList>
            <person name="Phurbu D."/>
            <person name="Liu Z.-X."/>
            <person name="Wang R."/>
            <person name="Zheng Y.-Y."/>
            <person name="Liu H.-C."/>
            <person name="Zhou Y.-G."/>
            <person name="Yu Y.-J."/>
            <person name="Li A.-H."/>
        </authorList>
    </citation>
    <scope>NUCLEOTIDE SEQUENCE [LARGE SCALE GENOMIC DNA]</scope>
    <source>
        <strain evidence="5 6">C22-A2</strain>
    </source>
</reference>
<dbReference type="InterPro" id="IPR002510">
    <property type="entry name" value="Metalloprtase-TldD/E_N"/>
</dbReference>
<accession>A0ABU6KCP4</accession>
<dbReference type="Pfam" id="PF01523">
    <property type="entry name" value="PmbA_TldD_1st"/>
    <property type="match status" value="1"/>
</dbReference>
<dbReference type="EMBL" id="JARZFX010000002">
    <property type="protein sequence ID" value="MEC5422911.1"/>
    <property type="molecule type" value="Genomic_DNA"/>
</dbReference>
<proteinExistence type="inferred from homology"/>
<organism evidence="5 6">
    <name type="scientific">Virgibacillus tibetensis</name>
    <dbReference type="NCBI Taxonomy" id="3042313"/>
    <lineage>
        <taxon>Bacteria</taxon>
        <taxon>Bacillati</taxon>
        <taxon>Bacillota</taxon>
        <taxon>Bacilli</taxon>
        <taxon>Bacillales</taxon>
        <taxon>Bacillaceae</taxon>
        <taxon>Virgibacillus</taxon>
    </lineage>
</organism>
<comment type="similarity">
    <text evidence="1">Belongs to the peptidase U62 family.</text>
</comment>
<dbReference type="InterPro" id="IPR035068">
    <property type="entry name" value="TldD/PmbA_N"/>
</dbReference>
<evidence type="ECO:0000256" key="1">
    <source>
        <dbReference type="ARBA" id="ARBA00005836"/>
    </source>
</evidence>
<dbReference type="PANTHER" id="PTHR43421:SF1">
    <property type="entry name" value="METALLOPROTEASE PMBA"/>
    <property type="match status" value="1"/>
</dbReference>
<dbReference type="Pfam" id="PF19290">
    <property type="entry name" value="PmbA_TldD_2nd"/>
    <property type="match status" value="1"/>
</dbReference>
<evidence type="ECO:0000313" key="5">
    <source>
        <dbReference type="EMBL" id="MEC5422911.1"/>
    </source>
</evidence>
<feature type="domain" description="Metalloprotease TldD/E N-terminal" evidence="2">
    <location>
        <begin position="23"/>
        <end position="86"/>
    </location>
</feature>
<gene>
    <name evidence="5" type="ORF">QGM71_05275</name>
</gene>
<dbReference type="Pfam" id="PF19289">
    <property type="entry name" value="PmbA_TldD_3rd"/>
    <property type="match status" value="1"/>
</dbReference>
<feature type="domain" description="Metalloprotease TldD/E C-terminal" evidence="3">
    <location>
        <begin position="225"/>
        <end position="448"/>
    </location>
</feature>
<comment type="caution">
    <text evidence="5">The sequence shown here is derived from an EMBL/GenBank/DDBJ whole genome shotgun (WGS) entry which is preliminary data.</text>
</comment>
<dbReference type="InterPro" id="IPR036059">
    <property type="entry name" value="TldD/PmbA_sf"/>
</dbReference>
<dbReference type="InterPro" id="IPR047657">
    <property type="entry name" value="PmbA"/>
</dbReference>
<dbReference type="PANTHER" id="PTHR43421">
    <property type="entry name" value="METALLOPROTEASE PMBA"/>
    <property type="match status" value="1"/>
</dbReference>
<dbReference type="InterPro" id="IPR045570">
    <property type="entry name" value="Metalloprtase-TldD/E_cen_dom"/>
</dbReference>
<evidence type="ECO:0000259" key="4">
    <source>
        <dbReference type="Pfam" id="PF19290"/>
    </source>
</evidence>